<keyword evidence="1" id="KW-0645">Protease</keyword>
<keyword evidence="5" id="KW-0482">Metalloprotease</keyword>
<dbReference type="Pfam" id="PF01400">
    <property type="entry name" value="Astacin"/>
    <property type="match status" value="1"/>
</dbReference>
<feature type="disulfide bond" evidence="6">
    <location>
        <begin position="83"/>
        <end position="105"/>
    </location>
</feature>
<keyword evidence="3" id="KW-0378">Hydrolase</keyword>
<dbReference type="InterPro" id="IPR001506">
    <property type="entry name" value="Peptidase_M12A"/>
</dbReference>
<keyword evidence="2" id="KW-0479">Metal-binding</keyword>
<dbReference type="GO" id="GO:0046872">
    <property type="term" value="F:metal ion binding"/>
    <property type="evidence" value="ECO:0007669"/>
    <property type="project" value="UniProtKB-KW"/>
</dbReference>
<feature type="chain" id="PRO_5005892455" evidence="7">
    <location>
        <begin position="18"/>
        <end position="384"/>
    </location>
</feature>
<evidence type="ECO:0000256" key="2">
    <source>
        <dbReference type="ARBA" id="ARBA00022723"/>
    </source>
</evidence>
<dbReference type="WBParaSite" id="PTRK_0001496900.1">
    <property type="protein sequence ID" value="PTRK_0001496900.1"/>
    <property type="gene ID" value="PTRK_0001496900"/>
</dbReference>
<dbReference type="InterPro" id="IPR024079">
    <property type="entry name" value="MetalloPept_cat_dom_sf"/>
</dbReference>
<sequence>MFFLTTLLLSLVTQIYGAIRIDKDSIWKDVQYGIKIYKYKNTDRFTDVMNNLMENTCLKWNVTSNEIKEGQGINILQSKQKSCYSVEIGANTSKVPNTIFATDWCMNNYYVMLGLVFNALGLSYEHNRDDRDSFVKINNSSVKDSDQKYLTKDRDLNYTTETFGTTYDYGSITHGGAFDYSSRGEQTITPVGDEQYIGWHNKTIGQRSIESFNEYKLFNYLHCNHTCSKNITCYRGGYQHPKKCGHCKCPFPFKDDHCTNLESNKGYCDTIRDLTAAEEEVRKGFANVASCYVKITAKENKKVQITVGLLNFQIPPNDICSPGYQDVVEIIYSKYRSVTGLCLCAYIGGDYPNVTVISDNHEAFIVYKGSSYFNEFAFFYKAVP</sequence>
<evidence type="ECO:0000256" key="3">
    <source>
        <dbReference type="ARBA" id="ARBA00022801"/>
    </source>
</evidence>
<evidence type="ECO:0000259" key="8">
    <source>
        <dbReference type="PROSITE" id="PS51864"/>
    </source>
</evidence>
<keyword evidence="4" id="KW-0862">Zinc</keyword>
<comment type="caution">
    <text evidence="6">Lacks conserved residue(s) required for the propagation of feature annotation.</text>
</comment>
<evidence type="ECO:0000256" key="4">
    <source>
        <dbReference type="ARBA" id="ARBA00022833"/>
    </source>
</evidence>
<organism evidence="9 10">
    <name type="scientific">Parastrongyloides trichosuri</name>
    <name type="common">Possum-specific nematode worm</name>
    <dbReference type="NCBI Taxonomy" id="131310"/>
    <lineage>
        <taxon>Eukaryota</taxon>
        <taxon>Metazoa</taxon>
        <taxon>Ecdysozoa</taxon>
        <taxon>Nematoda</taxon>
        <taxon>Chromadorea</taxon>
        <taxon>Rhabditida</taxon>
        <taxon>Tylenchina</taxon>
        <taxon>Panagrolaimomorpha</taxon>
        <taxon>Strongyloidoidea</taxon>
        <taxon>Strongyloididae</taxon>
        <taxon>Parastrongyloides</taxon>
    </lineage>
</organism>
<evidence type="ECO:0000313" key="10">
    <source>
        <dbReference type="WBParaSite" id="PTRK_0001496900.1"/>
    </source>
</evidence>
<name>A0A0N5A0L9_PARTI</name>
<dbReference type="PANTHER" id="PTHR10127:SF780">
    <property type="entry name" value="METALLOENDOPEPTIDASE"/>
    <property type="match status" value="1"/>
</dbReference>
<evidence type="ECO:0000313" key="9">
    <source>
        <dbReference type="Proteomes" id="UP000038045"/>
    </source>
</evidence>
<keyword evidence="9" id="KW-1185">Reference proteome</keyword>
<dbReference type="AlphaFoldDB" id="A0A0N5A0L9"/>
<evidence type="ECO:0000256" key="7">
    <source>
        <dbReference type="SAM" id="SignalP"/>
    </source>
</evidence>
<evidence type="ECO:0000256" key="5">
    <source>
        <dbReference type="ARBA" id="ARBA00023049"/>
    </source>
</evidence>
<keyword evidence="7" id="KW-0732">Signal</keyword>
<protein>
    <submittedName>
        <fullName evidence="10">Astacin domain-containing protein</fullName>
    </submittedName>
</protein>
<dbReference type="GO" id="GO:0006508">
    <property type="term" value="P:proteolysis"/>
    <property type="evidence" value="ECO:0007669"/>
    <property type="project" value="UniProtKB-KW"/>
</dbReference>
<dbReference type="SUPFAM" id="SSF55486">
    <property type="entry name" value="Metalloproteases ('zincins'), catalytic domain"/>
    <property type="match status" value="1"/>
</dbReference>
<reference evidence="10" key="1">
    <citation type="submission" date="2017-02" db="UniProtKB">
        <authorList>
            <consortium name="WormBaseParasite"/>
        </authorList>
    </citation>
    <scope>IDENTIFICATION</scope>
</reference>
<evidence type="ECO:0000256" key="6">
    <source>
        <dbReference type="PROSITE-ProRule" id="PRU01211"/>
    </source>
</evidence>
<dbReference type="PANTHER" id="PTHR10127">
    <property type="entry name" value="DISCOIDIN, CUB, EGF, LAMININ , AND ZINC METALLOPROTEASE DOMAIN CONTAINING"/>
    <property type="match status" value="1"/>
</dbReference>
<feature type="domain" description="Peptidase M12A" evidence="8">
    <location>
        <begin position="17"/>
        <end position="224"/>
    </location>
</feature>
<dbReference type="GO" id="GO:0004222">
    <property type="term" value="F:metalloendopeptidase activity"/>
    <property type="evidence" value="ECO:0007669"/>
    <property type="project" value="InterPro"/>
</dbReference>
<dbReference type="Gene3D" id="3.40.390.10">
    <property type="entry name" value="Collagenase (Catalytic Domain)"/>
    <property type="match status" value="1"/>
</dbReference>
<accession>A0A0N5A0L9</accession>
<proteinExistence type="predicted"/>
<evidence type="ECO:0000256" key="1">
    <source>
        <dbReference type="ARBA" id="ARBA00022670"/>
    </source>
</evidence>
<dbReference type="PROSITE" id="PS51864">
    <property type="entry name" value="ASTACIN"/>
    <property type="match status" value="1"/>
</dbReference>
<feature type="signal peptide" evidence="7">
    <location>
        <begin position="1"/>
        <end position="17"/>
    </location>
</feature>
<keyword evidence="6" id="KW-1015">Disulfide bond</keyword>
<dbReference type="Proteomes" id="UP000038045">
    <property type="component" value="Unplaced"/>
</dbReference>